<dbReference type="SUPFAM" id="SSF49417">
    <property type="entry name" value="p53-like transcription factors"/>
    <property type="match status" value="1"/>
</dbReference>
<dbReference type="GO" id="GO:0000978">
    <property type="term" value="F:RNA polymerase II cis-regulatory region sequence-specific DNA binding"/>
    <property type="evidence" value="ECO:0007669"/>
    <property type="project" value="InterPro"/>
</dbReference>
<dbReference type="GO" id="GO:0000785">
    <property type="term" value="C:chromatin"/>
    <property type="evidence" value="ECO:0007669"/>
    <property type="project" value="TreeGrafter"/>
</dbReference>
<evidence type="ECO:0000259" key="6">
    <source>
        <dbReference type="PROSITE" id="PS50252"/>
    </source>
</evidence>
<keyword evidence="3" id="KW-0804">Transcription</keyword>
<dbReference type="SMART" id="SM00425">
    <property type="entry name" value="TBOX"/>
    <property type="match status" value="1"/>
</dbReference>
<reference evidence="7" key="2">
    <citation type="submission" date="2022-06" db="UniProtKB">
        <authorList>
            <consortium name="EnsemblMetazoa"/>
        </authorList>
    </citation>
    <scope>IDENTIFICATION</scope>
    <source>
        <strain evidence="7">DF5081</strain>
    </source>
</reference>
<dbReference type="EnsemblMetazoa" id="CJA15139.1">
    <property type="protein sequence ID" value="CJA15139.1"/>
    <property type="gene ID" value="WBGene00134343"/>
</dbReference>
<dbReference type="Pfam" id="PF00907">
    <property type="entry name" value="T-box"/>
    <property type="match status" value="1"/>
</dbReference>
<comment type="caution">
    <text evidence="5">Lacks conserved residue(s) required for the propagation of feature annotation.</text>
</comment>
<dbReference type="InterPro" id="IPR001699">
    <property type="entry name" value="TF_T-box"/>
</dbReference>
<dbReference type="Proteomes" id="UP000005237">
    <property type="component" value="Unassembled WGS sequence"/>
</dbReference>
<dbReference type="OMA" id="YCNERIK"/>
<comment type="subcellular location">
    <subcellularLocation>
        <location evidence="5">Nucleus</location>
    </subcellularLocation>
</comment>
<dbReference type="Gene3D" id="2.60.40.820">
    <property type="entry name" value="Transcription factor, T-box"/>
    <property type="match status" value="1"/>
</dbReference>
<evidence type="ECO:0000256" key="1">
    <source>
        <dbReference type="ARBA" id="ARBA00023015"/>
    </source>
</evidence>
<reference evidence="8" key="1">
    <citation type="submission" date="2010-08" db="EMBL/GenBank/DDBJ databases">
        <authorList>
            <consortium name="Caenorhabditis japonica Sequencing Consortium"/>
            <person name="Wilson R.K."/>
        </authorList>
    </citation>
    <scope>NUCLEOTIDE SEQUENCE [LARGE SCALE GENOMIC DNA]</scope>
    <source>
        <strain evidence="8">DF5081</strain>
    </source>
</reference>
<evidence type="ECO:0000256" key="2">
    <source>
        <dbReference type="ARBA" id="ARBA00023125"/>
    </source>
</evidence>
<dbReference type="PANTHER" id="PTHR11267">
    <property type="entry name" value="T-BOX PROTEIN-RELATED"/>
    <property type="match status" value="1"/>
</dbReference>
<evidence type="ECO:0000256" key="3">
    <source>
        <dbReference type="ARBA" id="ARBA00023163"/>
    </source>
</evidence>
<feature type="domain" description="T-box" evidence="6">
    <location>
        <begin position="98"/>
        <end position="284"/>
    </location>
</feature>
<accession>A0A8R1DX42</accession>
<dbReference type="InterPro" id="IPR046360">
    <property type="entry name" value="T-box_DNA-bd"/>
</dbReference>
<name>A0A8R1DX42_CAEJA</name>
<evidence type="ECO:0000256" key="4">
    <source>
        <dbReference type="ARBA" id="ARBA00023242"/>
    </source>
</evidence>
<evidence type="ECO:0000313" key="8">
    <source>
        <dbReference type="Proteomes" id="UP000005237"/>
    </source>
</evidence>
<dbReference type="AlphaFoldDB" id="A0A8R1DX42"/>
<sequence>MSYYSYPTLGDDFGYQQSGSNAIHTCQPDMYYYQSENTEAQDFYQPMPAYYPYMTYSGAPSNNEHFPSSSFYSGSFSDRSTPSECSENGFVERPQVILKNSTTWKRFAEVGNEMKVLVTGRNLFPTLQVEIFGLKPESLYSIGIHLQPVDAYKLKFHKISQQWQRAVKTHPTLFESTNQIRTEPMSGKELASKLNLDRIKLFNQKNPKKQAAAPSVENEMRRNNKHCKEMLEVQLGFKYIPVINVFEIIDGSLVNICIASFEETEFVTVSGYCNERIKVMKKENGHTRNTYNAV</sequence>
<dbReference type="PANTHER" id="PTHR11267:SF204">
    <property type="entry name" value="SPADETAIL"/>
    <property type="match status" value="1"/>
</dbReference>
<dbReference type="CDD" id="cd00182">
    <property type="entry name" value="T-box"/>
    <property type="match status" value="1"/>
</dbReference>
<evidence type="ECO:0000313" key="7">
    <source>
        <dbReference type="EnsemblMetazoa" id="CJA15139.1"/>
    </source>
</evidence>
<dbReference type="GO" id="GO:0045893">
    <property type="term" value="P:positive regulation of DNA-templated transcription"/>
    <property type="evidence" value="ECO:0007669"/>
    <property type="project" value="InterPro"/>
</dbReference>
<dbReference type="PRINTS" id="PR00937">
    <property type="entry name" value="TBOX"/>
</dbReference>
<organism evidence="7 8">
    <name type="scientific">Caenorhabditis japonica</name>
    <dbReference type="NCBI Taxonomy" id="281687"/>
    <lineage>
        <taxon>Eukaryota</taxon>
        <taxon>Metazoa</taxon>
        <taxon>Ecdysozoa</taxon>
        <taxon>Nematoda</taxon>
        <taxon>Chromadorea</taxon>
        <taxon>Rhabditida</taxon>
        <taxon>Rhabditina</taxon>
        <taxon>Rhabditomorpha</taxon>
        <taxon>Rhabditoidea</taxon>
        <taxon>Rhabditidae</taxon>
        <taxon>Peloderinae</taxon>
        <taxon>Caenorhabditis</taxon>
    </lineage>
</organism>
<evidence type="ECO:0000256" key="5">
    <source>
        <dbReference type="PROSITE-ProRule" id="PRU00201"/>
    </source>
</evidence>
<keyword evidence="1" id="KW-0805">Transcription regulation</keyword>
<keyword evidence="8" id="KW-1185">Reference proteome</keyword>
<proteinExistence type="predicted"/>
<dbReference type="InterPro" id="IPR036960">
    <property type="entry name" value="T-box_sf"/>
</dbReference>
<keyword evidence="4 5" id="KW-0539">Nucleus</keyword>
<dbReference type="PROSITE" id="PS50252">
    <property type="entry name" value="TBOX_3"/>
    <property type="match status" value="1"/>
</dbReference>
<protein>
    <recommendedName>
        <fullName evidence="6">T-box domain-containing protein</fullName>
    </recommendedName>
</protein>
<dbReference type="GO" id="GO:0001708">
    <property type="term" value="P:cell fate specification"/>
    <property type="evidence" value="ECO:0007669"/>
    <property type="project" value="TreeGrafter"/>
</dbReference>
<dbReference type="GO" id="GO:0000981">
    <property type="term" value="F:DNA-binding transcription factor activity, RNA polymerase II-specific"/>
    <property type="evidence" value="ECO:0007669"/>
    <property type="project" value="TreeGrafter"/>
</dbReference>
<dbReference type="InterPro" id="IPR008967">
    <property type="entry name" value="p53-like_TF_DNA-bd_sf"/>
</dbReference>
<keyword evidence="2 5" id="KW-0238">DNA-binding</keyword>
<dbReference type="GO" id="GO:0005634">
    <property type="term" value="C:nucleus"/>
    <property type="evidence" value="ECO:0007669"/>
    <property type="project" value="UniProtKB-SubCell"/>
</dbReference>